<dbReference type="SMART" id="SM00507">
    <property type="entry name" value="HNHc"/>
    <property type="match status" value="1"/>
</dbReference>
<dbReference type="Pfam" id="PF01844">
    <property type="entry name" value="HNH"/>
    <property type="match status" value="1"/>
</dbReference>
<dbReference type="RefSeq" id="WP_386190468.1">
    <property type="nucleotide sequence ID" value="NZ_JBHSBC010000019.1"/>
</dbReference>
<dbReference type="PANTHER" id="PTHR33877">
    <property type="entry name" value="SLL1193 PROTEIN"/>
    <property type="match status" value="1"/>
</dbReference>
<dbReference type="EMBL" id="JBHSBC010000019">
    <property type="protein sequence ID" value="MFC3982291.1"/>
    <property type="molecule type" value="Genomic_DNA"/>
</dbReference>
<feature type="domain" description="HNH nuclease" evidence="1">
    <location>
        <begin position="21"/>
        <end position="76"/>
    </location>
</feature>
<keyword evidence="2" id="KW-0378">Hydrolase</keyword>
<reference evidence="3" key="1">
    <citation type="journal article" date="2019" name="Int. J. Syst. Evol. Microbiol.">
        <title>The Global Catalogue of Microorganisms (GCM) 10K type strain sequencing project: providing services to taxonomists for standard genome sequencing and annotation.</title>
        <authorList>
            <consortium name="The Broad Institute Genomics Platform"/>
            <consortium name="The Broad Institute Genome Sequencing Center for Infectious Disease"/>
            <person name="Wu L."/>
            <person name="Ma J."/>
        </authorList>
    </citation>
    <scope>NUCLEOTIDE SEQUENCE [LARGE SCALE GENOMIC DNA]</scope>
    <source>
        <strain evidence="3">TBRC 7912</strain>
    </source>
</reference>
<evidence type="ECO:0000259" key="1">
    <source>
        <dbReference type="SMART" id="SM00507"/>
    </source>
</evidence>
<protein>
    <submittedName>
        <fullName evidence="2">HNH endonuclease</fullName>
    </submittedName>
</protein>
<keyword evidence="2" id="KW-0540">Nuclease</keyword>
<dbReference type="InterPro" id="IPR003615">
    <property type="entry name" value="HNH_nuc"/>
</dbReference>
<dbReference type="Gene3D" id="1.10.30.50">
    <property type="match status" value="1"/>
</dbReference>
<dbReference type="SUPFAM" id="SSF54060">
    <property type="entry name" value="His-Me finger endonucleases"/>
    <property type="match status" value="1"/>
</dbReference>
<evidence type="ECO:0000313" key="2">
    <source>
        <dbReference type="EMBL" id="MFC3982291.1"/>
    </source>
</evidence>
<organism evidence="2 3">
    <name type="scientific">Streptosporangium jomthongense</name>
    <dbReference type="NCBI Taxonomy" id="1193683"/>
    <lineage>
        <taxon>Bacteria</taxon>
        <taxon>Bacillati</taxon>
        <taxon>Actinomycetota</taxon>
        <taxon>Actinomycetes</taxon>
        <taxon>Streptosporangiales</taxon>
        <taxon>Streptosporangiaceae</taxon>
        <taxon>Streptosporangium</taxon>
    </lineage>
</organism>
<dbReference type="InterPro" id="IPR044925">
    <property type="entry name" value="His-Me_finger_sf"/>
</dbReference>
<name>A0ABV8F190_9ACTN</name>
<keyword evidence="2" id="KW-0255">Endonuclease</keyword>
<comment type="caution">
    <text evidence="2">The sequence shown here is derived from an EMBL/GenBank/DDBJ whole genome shotgun (WGS) entry which is preliminary data.</text>
</comment>
<dbReference type="CDD" id="cd00085">
    <property type="entry name" value="HNHc"/>
    <property type="match status" value="1"/>
</dbReference>
<keyword evidence="3" id="KW-1185">Reference proteome</keyword>
<dbReference type="InterPro" id="IPR052892">
    <property type="entry name" value="NA-targeting_endonuclease"/>
</dbReference>
<proteinExistence type="predicted"/>
<dbReference type="InterPro" id="IPR002711">
    <property type="entry name" value="HNH"/>
</dbReference>
<dbReference type="PANTHER" id="PTHR33877:SF2">
    <property type="entry name" value="OS07G0170200 PROTEIN"/>
    <property type="match status" value="1"/>
</dbReference>
<dbReference type="GO" id="GO:0004519">
    <property type="term" value="F:endonuclease activity"/>
    <property type="evidence" value="ECO:0007669"/>
    <property type="project" value="UniProtKB-KW"/>
</dbReference>
<gene>
    <name evidence="2" type="ORF">ACFOYY_19260</name>
</gene>
<evidence type="ECO:0000313" key="3">
    <source>
        <dbReference type="Proteomes" id="UP001595698"/>
    </source>
</evidence>
<dbReference type="Proteomes" id="UP001595698">
    <property type="component" value="Unassembled WGS sequence"/>
</dbReference>
<accession>A0ABV8F190</accession>
<sequence>MGSGRPRKLPVSNGGSQAWKELRLEILIRDGYTCQHCGIGVQEGDGSAHLDHIIPRVEGGSTTPDNLRILCRTCNTTKGAMEGAKNALAKRALKTSEAEGAEKVFVPTEGNPEPGVWTF</sequence>